<dbReference type="Proteomes" id="UP000012012">
    <property type="component" value="Unassembled WGS sequence"/>
</dbReference>
<comment type="caution">
    <text evidence="1">The sequence shown here is derived from an EMBL/GenBank/DDBJ whole genome shotgun (WGS) entry which is preliminary data.</text>
</comment>
<evidence type="ECO:0008006" key="3">
    <source>
        <dbReference type="Google" id="ProtNLM"/>
    </source>
</evidence>
<gene>
    <name evidence="1" type="ORF">HMPREF1401_01082</name>
</gene>
<dbReference type="AlphaFoldDB" id="A0AAV3IED8"/>
<feature type="non-terminal residue" evidence="1">
    <location>
        <position position="84"/>
    </location>
</feature>
<dbReference type="Gene3D" id="3.40.50.11650">
    <property type="entry name" value="Glycosyl transferase family 10, N-terminal domain"/>
    <property type="match status" value="1"/>
</dbReference>
<name>A0AAV3IED8_HELPX</name>
<dbReference type="InterPro" id="IPR042574">
    <property type="entry name" value="FucT_N_sf"/>
</dbReference>
<sequence length="84" mass="9501">MFQPLLDAFIESAPIKKKLPLNLLPPLKIAVANWWGGAEEFKKSTLYFILSQRYTITLHQNPNKPSDLVFGSPIGSARKILSYQ</sequence>
<protein>
    <recommendedName>
        <fullName evidence="3">Alpha-(1,3)-fucosyltransferase FucT N-terminal domain-containing protein</fullName>
    </recommendedName>
</protein>
<evidence type="ECO:0000313" key="1">
    <source>
        <dbReference type="EMBL" id="EMG94936.1"/>
    </source>
</evidence>
<reference evidence="1 2" key="1">
    <citation type="submission" date="2012-11" db="EMBL/GenBank/DDBJ databases">
        <authorList>
            <person name="Weinstock G."/>
            <person name="Sodergren E."/>
            <person name="Lobos E.A."/>
            <person name="Fulton L."/>
            <person name="Fulton R."/>
            <person name="Courtney L."/>
            <person name="Fronick C."/>
            <person name="O'Laughlin M."/>
            <person name="Godfrey J."/>
            <person name="Wilson R.M."/>
            <person name="Miner T."/>
            <person name="Farmer C."/>
            <person name="Delehaunty K."/>
            <person name="Cordes M."/>
            <person name="Minx P."/>
            <person name="Tomlinson C."/>
            <person name="Chen J."/>
            <person name="Wollam A."/>
            <person name="Pepin K.H."/>
            <person name="Bhonagiri V."/>
            <person name="Zhang X."/>
            <person name="Suruliraj S."/>
            <person name="Antonio M."/>
            <person name="Secka O."/>
            <person name="Thomas J."/>
            <person name="Warren W."/>
            <person name="Mitreva M."/>
            <person name="Mardis E.R."/>
            <person name="Wilson R.K."/>
        </authorList>
    </citation>
    <scope>NUCLEOTIDE SEQUENCE [LARGE SCALE GENOMIC DNA]</scope>
    <source>
        <strain evidence="1 2">GAM120Ai</strain>
    </source>
</reference>
<proteinExistence type="predicted"/>
<organism evidence="1 2">
    <name type="scientific">Helicobacter pylori GAM120Ai</name>
    <dbReference type="NCBI Taxonomy" id="1159029"/>
    <lineage>
        <taxon>Bacteria</taxon>
        <taxon>Pseudomonadati</taxon>
        <taxon>Campylobacterota</taxon>
        <taxon>Epsilonproteobacteria</taxon>
        <taxon>Campylobacterales</taxon>
        <taxon>Helicobacteraceae</taxon>
        <taxon>Helicobacter</taxon>
    </lineage>
</organism>
<evidence type="ECO:0000313" key="2">
    <source>
        <dbReference type="Proteomes" id="UP000012012"/>
    </source>
</evidence>
<accession>A0AAV3IED8</accession>
<dbReference type="EMBL" id="APDF01000050">
    <property type="protein sequence ID" value="EMG94936.1"/>
    <property type="molecule type" value="Genomic_DNA"/>
</dbReference>